<evidence type="ECO:0000313" key="3">
    <source>
        <dbReference type="Proteomes" id="UP000031189"/>
    </source>
</evidence>
<dbReference type="EMBL" id="JWHR01000121">
    <property type="protein sequence ID" value="KHS56114.1"/>
    <property type="molecule type" value="Genomic_DNA"/>
</dbReference>
<dbReference type="OrthoDB" id="1756475at2"/>
<gene>
    <name evidence="2" type="ORF">QX51_15180</name>
</gene>
<sequence>MINTVIRGDYKNCIIKHSKDILRLESENLNLNISKDVVDNYKLIHTNYKKNILDIIARLVIGVYLIGPLGVLAIFTSNMHICYHIVSLEFKDGKKSLIKINNRLYDKLINTLNDI</sequence>
<comment type="caution">
    <text evidence="2">The sequence shown here is derived from an EMBL/GenBank/DDBJ whole genome shotgun (WGS) entry which is preliminary data.</text>
</comment>
<dbReference type="Proteomes" id="UP000031189">
    <property type="component" value="Unassembled WGS sequence"/>
</dbReference>
<evidence type="ECO:0000256" key="1">
    <source>
        <dbReference type="SAM" id="Phobius"/>
    </source>
</evidence>
<keyword evidence="3" id="KW-1185">Reference proteome</keyword>
<feature type="transmembrane region" description="Helical" evidence="1">
    <location>
        <begin position="55"/>
        <end position="75"/>
    </location>
</feature>
<dbReference type="RefSeq" id="WP_039680743.1">
    <property type="nucleotide sequence ID" value="NZ_JWHR01000121.1"/>
</dbReference>
<protein>
    <submittedName>
        <fullName evidence="2">Uncharacterized protein</fullName>
    </submittedName>
</protein>
<keyword evidence="1" id="KW-0812">Transmembrane</keyword>
<keyword evidence="1" id="KW-0472">Membrane</keyword>
<proteinExistence type="predicted"/>
<accession>A0A0B3VU01</accession>
<reference evidence="2 3" key="1">
    <citation type="submission" date="2014-12" db="EMBL/GenBank/DDBJ databases">
        <title>Draft genome sequence of Terrisporobacter sp. 08-306576, isolated from the blood culture of a bacteremia patient.</title>
        <authorList>
            <person name="Lund L.C."/>
            <person name="Sydenham T.V."/>
            <person name="Hogh S.V."/>
            <person name="Skov M.N."/>
            <person name="Kemp M."/>
            <person name="Justesen U.S."/>
        </authorList>
    </citation>
    <scope>NUCLEOTIDE SEQUENCE [LARGE SCALE GENOMIC DNA]</scope>
    <source>
        <strain evidence="2 3">08-306576</strain>
    </source>
</reference>
<keyword evidence="1" id="KW-1133">Transmembrane helix</keyword>
<organism evidence="2 3">
    <name type="scientific">Terrisporobacter othiniensis</name>
    <dbReference type="NCBI Taxonomy" id="1577792"/>
    <lineage>
        <taxon>Bacteria</taxon>
        <taxon>Bacillati</taxon>
        <taxon>Bacillota</taxon>
        <taxon>Clostridia</taxon>
        <taxon>Peptostreptococcales</taxon>
        <taxon>Peptostreptococcaceae</taxon>
        <taxon>Terrisporobacter</taxon>
    </lineage>
</organism>
<evidence type="ECO:0000313" key="2">
    <source>
        <dbReference type="EMBL" id="KHS56114.1"/>
    </source>
</evidence>
<dbReference type="AlphaFoldDB" id="A0A0B3VU01"/>
<name>A0A0B3VU01_9FIRM</name>